<dbReference type="InterPro" id="IPR036236">
    <property type="entry name" value="Znf_C2H2_sf"/>
</dbReference>
<evidence type="ECO:0000313" key="8">
    <source>
        <dbReference type="WBParaSite" id="MBELARI_LOCUS12368"/>
    </source>
</evidence>
<evidence type="ECO:0000256" key="3">
    <source>
        <dbReference type="ARBA" id="ARBA00022833"/>
    </source>
</evidence>
<reference evidence="8" key="1">
    <citation type="submission" date="2024-02" db="UniProtKB">
        <authorList>
            <consortium name="WormBaseParasite"/>
        </authorList>
    </citation>
    <scope>IDENTIFICATION</scope>
</reference>
<feature type="domain" description="BED-type" evidence="5">
    <location>
        <begin position="2"/>
        <end position="59"/>
    </location>
</feature>
<sequence>MRSSSKVWQYFEPNGEQVVCLKCREMNQQRGIYKKDPTGGTGHLKRHIRIEHPEIFVELTGENPSFSGSTTPYPQRPKRLTAGRKKHIILFGDERQTVTETLKFRLDLIKLVEKHPELWNRDSFGYQKADLMYQGWEDVGKTLSERFSIEITGVDCKKLFDSQRCYYRVHRKRLRTQTIVKWPYWEALQFLSPMYEKMENESVSNLGLPSSFPKIYEDLQSTSSFDYNKLKDEIIDVPTSNDYSNFPNDFMDVKVGKPLDLEQLLSFPSETSAGEIYEETSQANEHSQPTANHYWIKSSMRRNRRQKRTNFGMIKKKLLLEELKRSKLQTKLVRVRLERAMLLKEITCRELEKSGLNDGGNE</sequence>
<dbReference type="AlphaFoldDB" id="A0AAF3EEH3"/>
<keyword evidence="7" id="KW-1185">Reference proteome</keyword>
<dbReference type="Proteomes" id="UP000887575">
    <property type="component" value="Unassembled WGS sequence"/>
</dbReference>
<dbReference type="InterPro" id="IPR003656">
    <property type="entry name" value="Znf_BED"/>
</dbReference>
<dbReference type="InterPro" id="IPR039353">
    <property type="entry name" value="TF_Adf1"/>
</dbReference>
<dbReference type="PROSITE" id="PS51029">
    <property type="entry name" value="MADF"/>
    <property type="match status" value="1"/>
</dbReference>
<dbReference type="WBParaSite" id="MBELARI_LOCUS12368">
    <property type="protein sequence ID" value="MBELARI_LOCUS12368"/>
    <property type="gene ID" value="MBELARI_LOCUS12368"/>
</dbReference>
<dbReference type="GO" id="GO:0003677">
    <property type="term" value="F:DNA binding"/>
    <property type="evidence" value="ECO:0007669"/>
    <property type="project" value="InterPro"/>
</dbReference>
<evidence type="ECO:0000259" key="6">
    <source>
        <dbReference type="PROSITE" id="PS51029"/>
    </source>
</evidence>
<evidence type="ECO:0000259" key="5">
    <source>
        <dbReference type="PROSITE" id="PS50808"/>
    </source>
</evidence>
<keyword evidence="2 4" id="KW-0863">Zinc-finger</keyword>
<dbReference type="SUPFAM" id="SSF57667">
    <property type="entry name" value="beta-beta-alpha zinc fingers"/>
    <property type="match status" value="1"/>
</dbReference>
<dbReference type="GO" id="GO:0008270">
    <property type="term" value="F:zinc ion binding"/>
    <property type="evidence" value="ECO:0007669"/>
    <property type="project" value="UniProtKB-KW"/>
</dbReference>
<evidence type="ECO:0000256" key="4">
    <source>
        <dbReference type="PROSITE-ProRule" id="PRU00027"/>
    </source>
</evidence>
<dbReference type="SMART" id="SM00614">
    <property type="entry name" value="ZnF_BED"/>
    <property type="match status" value="1"/>
</dbReference>
<name>A0AAF3EEH3_9BILA</name>
<evidence type="ECO:0000256" key="1">
    <source>
        <dbReference type="ARBA" id="ARBA00022723"/>
    </source>
</evidence>
<protein>
    <submittedName>
        <fullName evidence="8">BED-type domain-containing protein</fullName>
    </submittedName>
</protein>
<proteinExistence type="predicted"/>
<dbReference type="PANTHER" id="PTHR12243:SF67">
    <property type="entry name" value="COREPRESSOR OF PANGOLIN, ISOFORM A-RELATED"/>
    <property type="match status" value="1"/>
</dbReference>
<organism evidence="7 8">
    <name type="scientific">Mesorhabditis belari</name>
    <dbReference type="NCBI Taxonomy" id="2138241"/>
    <lineage>
        <taxon>Eukaryota</taxon>
        <taxon>Metazoa</taxon>
        <taxon>Ecdysozoa</taxon>
        <taxon>Nematoda</taxon>
        <taxon>Chromadorea</taxon>
        <taxon>Rhabditida</taxon>
        <taxon>Rhabditina</taxon>
        <taxon>Rhabditomorpha</taxon>
        <taxon>Rhabditoidea</taxon>
        <taxon>Rhabditidae</taxon>
        <taxon>Mesorhabditinae</taxon>
        <taxon>Mesorhabditis</taxon>
    </lineage>
</organism>
<dbReference type="Pfam" id="PF10545">
    <property type="entry name" value="MADF_DNA_bdg"/>
    <property type="match status" value="1"/>
</dbReference>
<dbReference type="PROSITE" id="PS50808">
    <property type="entry name" value="ZF_BED"/>
    <property type="match status" value="1"/>
</dbReference>
<dbReference type="InterPro" id="IPR006578">
    <property type="entry name" value="MADF-dom"/>
</dbReference>
<evidence type="ECO:0000313" key="7">
    <source>
        <dbReference type="Proteomes" id="UP000887575"/>
    </source>
</evidence>
<accession>A0AAF3EEH3</accession>
<dbReference type="PANTHER" id="PTHR12243">
    <property type="entry name" value="MADF DOMAIN TRANSCRIPTION FACTOR"/>
    <property type="match status" value="1"/>
</dbReference>
<keyword evidence="1" id="KW-0479">Metal-binding</keyword>
<dbReference type="SMART" id="SM00595">
    <property type="entry name" value="MADF"/>
    <property type="match status" value="1"/>
</dbReference>
<evidence type="ECO:0000256" key="2">
    <source>
        <dbReference type="ARBA" id="ARBA00022771"/>
    </source>
</evidence>
<keyword evidence="3" id="KW-0862">Zinc</keyword>
<feature type="domain" description="MADF" evidence="6">
    <location>
        <begin position="107"/>
        <end position="196"/>
    </location>
</feature>